<evidence type="ECO:0000259" key="4">
    <source>
        <dbReference type="PROSITE" id="PS50932"/>
    </source>
</evidence>
<comment type="caution">
    <text evidence="5">The sequence shown here is derived from an EMBL/GenBank/DDBJ whole genome shotgun (WGS) entry which is preliminary data.</text>
</comment>
<dbReference type="Pfam" id="PF13377">
    <property type="entry name" value="Peripla_BP_3"/>
    <property type="match status" value="1"/>
</dbReference>
<dbReference type="InterPro" id="IPR000843">
    <property type="entry name" value="HTH_LacI"/>
</dbReference>
<dbReference type="SUPFAM" id="SSF47413">
    <property type="entry name" value="lambda repressor-like DNA-binding domains"/>
    <property type="match status" value="1"/>
</dbReference>
<dbReference type="InterPro" id="IPR046335">
    <property type="entry name" value="LacI/GalR-like_sensor"/>
</dbReference>
<name>A0A0A0EC36_9RHOB</name>
<dbReference type="STRING" id="1461694.ATO9_15575"/>
<dbReference type="AlphaFoldDB" id="A0A0A0EC36"/>
<keyword evidence="3" id="KW-0804">Transcription</keyword>
<dbReference type="CDD" id="cd01392">
    <property type="entry name" value="HTH_LacI"/>
    <property type="match status" value="1"/>
</dbReference>
<dbReference type="Pfam" id="PF00356">
    <property type="entry name" value="LacI"/>
    <property type="match status" value="1"/>
</dbReference>
<keyword evidence="2" id="KW-0238">DNA-binding</keyword>
<dbReference type="PROSITE" id="PS00356">
    <property type="entry name" value="HTH_LACI_1"/>
    <property type="match status" value="1"/>
</dbReference>
<keyword evidence="6" id="KW-1185">Reference proteome</keyword>
<protein>
    <recommendedName>
        <fullName evidence="4">HTH lacI-type domain-containing protein</fullName>
    </recommendedName>
</protein>
<dbReference type="InterPro" id="IPR010982">
    <property type="entry name" value="Lambda_DNA-bd_dom_sf"/>
</dbReference>
<evidence type="ECO:0000313" key="6">
    <source>
        <dbReference type="Proteomes" id="UP000030004"/>
    </source>
</evidence>
<accession>A0A0A0EC36</accession>
<dbReference type="Gene3D" id="3.40.50.2300">
    <property type="match status" value="2"/>
</dbReference>
<dbReference type="EMBL" id="AQQX01000006">
    <property type="protein sequence ID" value="KGM48009.1"/>
    <property type="molecule type" value="Genomic_DNA"/>
</dbReference>
<proteinExistence type="predicted"/>
<dbReference type="InterPro" id="IPR028082">
    <property type="entry name" value="Peripla_BP_I"/>
</dbReference>
<dbReference type="GO" id="GO:0003700">
    <property type="term" value="F:DNA-binding transcription factor activity"/>
    <property type="evidence" value="ECO:0007669"/>
    <property type="project" value="TreeGrafter"/>
</dbReference>
<dbReference type="PROSITE" id="PS50932">
    <property type="entry name" value="HTH_LACI_2"/>
    <property type="match status" value="1"/>
</dbReference>
<dbReference type="PANTHER" id="PTHR30146">
    <property type="entry name" value="LACI-RELATED TRANSCRIPTIONAL REPRESSOR"/>
    <property type="match status" value="1"/>
</dbReference>
<dbReference type="eggNOG" id="COG1609">
    <property type="taxonomic scope" value="Bacteria"/>
</dbReference>
<dbReference type="RefSeq" id="WP_043750985.1">
    <property type="nucleotide sequence ID" value="NZ_AQQX01000006.1"/>
</dbReference>
<gene>
    <name evidence="5" type="ORF">ATO9_15575</name>
</gene>
<dbReference type="Gene3D" id="1.10.260.40">
    <property type="entry name" value="lambda repressor-like DNA-binding domains"/>
    <property type="match status" value="1"/>
</dbReference>
<reference evidence="5 6" key="1">
    <citation type="journal article" date="2015" name="Antonie Van Leeuwenhoek">
        <title>Pseudooceanicola atlanticus gen. nov. sp. nov., isolated from surface seawater of the Atlantic Ocean and reclassification of Oceanicola batsensis, Oceanicola marinus, Oceanicola nitratireducens, Oceanicola nanhaiensis, Oceanicola antarcticus and Oceanicola flagellatus, as Pseudooceanicola batsensis comb. nov., Pseudooceanicola marinus comb. nov., Pseudooceanicola nitratireducens comb. nov., Pseudooceanicola nanhaiensis comb. nov., Pseudooceanicola antarcticus comb. nov., and Pseudooceanicola flagellatus comb. nov.</title>
        <authorList>
            <person name="Lai Q."/>
            <person name="Li G."/>
            <person name="Liu X."/>
            <person name="Du Y."/>
            <person name="Sun F."/>
            <person name="Shao Z."/>
        </authorList>
    </citation>
    <scope>NUCLEOTIDE SEQUENCE [LARGE SCALE GENOMIC DNA]</scope>
    <source>
        <strain evidence="5 6">22II-s11g</strain>
    </source>
</reference>
<dbReference type="SUPFAM" id="SSF53822">
    <property type="entry name" value="Periplasmic binding protein-like I"/>
    <property type="match status" value="1"/>
</dbReference>
<dbReference type="SMART" id="SM00354">
    <property type="entry name" value="HTH_LACI"/>
    <property type="match status" value="1"/>
</dbReference>
<dbReference type="Proteomes" id="UP000030004">
    <property type="component" value="Unassembled WGS sequence"/>
</dbReference>
<dbReference type="PANTHER" id="PTHR30146:SF138">
    <property type="entry name" value="TRANSCRIPTIONAL REGULATORY PROTEIN"/>
    <property type="match status" value="1"/>
</dbReference>
<evidence type="ECO:0000256" key="1">
    <source>
        <dbReference type="ARBA" id="ARBA00023015"/>
    </source>
</evidence>
<feature type="domain" description="HTH lacI-type" evidence="4">
    <location>
        <begin position="6"/>
        <end position="60"/>
    </location>
</feature>
<sequence length="339" mass="36820">MSQKNITIRDVARRAGVSVGTASRAMNSAPGVMAKTREAVREAAKELGYQPNAAARALRSRSSRLIGCLFSDLENPLFARLFNSLQDRWAEEGFVTLLSGTSGKVERERRTLETFAERGLDAIVVAPGHERDPELLRMLEAFEGPVFVLDRDLPIEADRLLFDHEAALRDAVDYLVGLGHRRILPVFSHGQARPGVLRHKAFDAALADLGASAPIKIEPATPNSPVFQEVTEVLSGGDRPTAMIVQGTQVLSSTLNALAHLRLSFPDDISLIAIGDSALTVDHVPPITALRMDRDALVDVVANRILDRIRNPAICDRIAPTLRYELVVRASCGARGDAG</sequence>
<organism evidence="5 6">
    <name type="scientific">Pseudooceanicola atlanticus</name>
    <dbReference type="NCBI Taxonomy" id="1461694"/>
    <lineage>
        <taxon>Bacteria</taxon>
        <taxon>Pseudomonadati</taxon>
        <taxon>Pseudomonadota</taxon>
        <taxon>Alphaproteobacteria</taxon>
        <taxon>Rhodobacterales</taxon>
        <taxon>Paracoccaceae</taxon>
        <taxon>Pseudooceanicola</taxon>
    </lineage>
</organism>
<dbReference type="GO" id="GO:0000976">
    <property type="term" value="F:transcription cis-regulatory region binding"/>
    <property type="evidence" value="ECO:0007669"/>
    <property type="project" value="TreeGrafter"/>
</dbReference>
<evidence type="ECO:0000256" key="2">
    <source>
        <dbReference type="ARBA" id="ARBA00023125"/>
    </source>
</evidence>
<evidence type="ECO:0000313" key="5">
    <source>
        <dbReference type="EMBL" id="KGM48009.1"/>
    </source>
</evidence>
<evidence type="ECO:0000256" key="3">
    <source>
        <dbReference type="ARBA" id="ARBA00023163"/>
    </source>
</evidence>
<keyword evidence="1" id="KW-0805">Transcription regulation</keyword>
<dbReference type="OrthoDB" id="7811243at2"/>